<dbReference type="InParanoid" id="C5LTI9"/>
<dbReference type="RefSeq" id="XP_002767235.1">
    <property type="nucleotide sequence ID" value="XM_002767189.1"/>
</dbReference>
<evidence type="ECO:0000313" key="1">
    <source>
        <dbReference type="EMBL" id="EEQ99952.1"/>
    </source>
</evidence>
<protein>
    <submittedName>
        <fullName evidence="1">Uncharacterized protein</fullName>
    </submittedName>
</protein>
<organism evidence="2">
    <name type="scientific">Perkinsus marinus (strain ATCC 50983 / TXsc)</name>
    <dbReference type="NCBI Taxonomy" id="423536"/>
    <lineage>
        <taxon>Eukaryota</taxon>
        <taxon>Sar</taxon>
        <taxon>Alveolata</taxon>
        <taxon>Perkinsozoa</taxon>
        <taxon>Perkinsea</taxon>
        <taxon>Perkinsida</taxon>
        <taxon>Perkinsidae</taxon>
        <taxon>Perkinsus</taxon>
    </lineage>
</organism>
<proteinExistence type="predicted"/>
<dbReference type="EMBL" id="GG685300">
    <property type="protein sequence ID" value="EEQ99952.1"/>
    <property type="molecule type" value="Genomic_DNA"/>
</dbReference>
<evidence type="ECO:0000313" key="2">
    <source>
        <dbReference type="Proteomes" id="UP000007800"/>
    </source>
</evidence>
<dbReference type="Proteomes" id="UP000007800">
    <property type="component" value="Unassembled WGS sequence"/>
</dbReference>
<gene>
    <name evidence="1" type="ORF">Pmar_PMAR015904</name>
</gene>
<reference evidence="1 2" key="1">
    <citation type="submission" date="2008-07" db="EMBL/GenBank/DDBJ databases">
        <authorList>
            <person name="El-Sayed N."/>
            <person name="Caler E."/>
            <person name="Inman J."/>
            <person name="Amedeo P."/>
            <person name="Hass B."/>
            <person name="Wortman J."/>
        </authorList>
    </citation>
    <scope>NUCLEOTIDE SEQUENCE [LARGE SCALE GENOMIC DNA]</scope>
    <source>
        <strain evidence="2">ATCC 50983 / TXsc</strain>
    </source>
</reference>
<keyword evidence="2" id="KW-1185">Reference proteome</keyword>
<accession>C5LTI9</accession>
<dbReference type="GeneID" id="9049645"/>
<sequence length="138" mass="15377">MCITVDELLNHKDRLLEDLKAECLEDIEGKLFTPGYDAEGKVDAKAACETAAAIGKEVKDDVISMCDFGPEGVSRIHPLEGLTPYEKGRLEEVKRKLKGDIQNVDKLILSVIVKTRTHVTTHKHILSIVDFAIFDRTT</sequence>
<dbReference type="AlphaFoldDB" id="C5LTI9"/>
<name>C5LTI9_PERM5</name>